<dbReference type="PANTHER" id="PTHR15704:SF7">
    <property type="entry name" value="SUPERKILLER COMPLEX PROTEIN 3"/>
    <property type="match status" value="1"/>
</dbReference>
<dbReference type="GO" id="GO:0055087">
    <property type="term" value="C:Ski complex"/>
    <property type="evidence" value="ECO:0007669"/>
    <property type="project" value="InterPro"/>
</dbReference>
<dbReference type="PANTHER" id="PTHR15704">
    <property type="entry name" value="SUPERKILLER 3 PROTEIN-RELATED"/>
    <property type="match status" value="1"/>
</dbReference>
<evidence type="ECO:0000256" key="4">
    <source>
        <dbReference type="SAM" id="SignalP"/>
    </source>
</evidence>
<feature type="signal peptide" evidence="4">
    <location>
        <begin position="1"/>
        <end position="23"/>
    </location>
</feature>
<dbReference type="Proteomes" id="UP000238034">
    <property type="component" value="Unassembled WGS sequence"/>
</dbReference>
<evidence type="ECO:0000256" key="2">
    <source>
        <dbReference type="ARBA" id="ARBA00022803"/>
    </source>
</evidence>
<dbReference type="EMBL" id="PVTH01000012">
    <property type="protein sequence ID" value="PRY49167.1"/>
    <property type="molecule type" value="Genomic_DNA"/>
</dbReference>
<dbReference type="SUPFAM" id="SSF48452">
    <property type="entry name" value="TPR-like"/>
    <property type="match status" value="2"/>
</dbReference>
<proteinExistence type="predicted"/>
<dbReference type="GO" id="GO:0006401">
    <property type="term" value="P:RNA catabolic process"/>
    <property type="evidence" value="ECO:0007669"/>
    <property type="project" value="InterPro"/>
</dbReference>
<dbReference type="InterPro" id="IPR019734">
    <property type="entry name" value="TPR_rpt"/>
</dbReference>
<keyword evidence="2 3" id="KW-0802">TPR repeat</keyword>
<dbReference type="AlphaFoldDB" id="A0A2T0TU32"/>
<dbReference type="OrthoDB" id="638548at2"/>
<evidence type="ECO:0000256" key="3">
    <source>
        <dbReference type="PROSITE-ProRule" id="PRU00339"/>
    </source>
</evidence>
<evidence type="ECO:0000313" key="5">
    <source>
        <dbReference type="EMBL" id="PRY49167.1"/>
    </source>
</evidence>
<evidence type="ECO:0000256" key="1">
    <source>
        <dbReference type="ARBA" id="ARBA00022737"/>
    </source>
</evidence>
<dbReference type="InterPro" id="IPR039226">
    <property type="entry name" value="Ski3/TTC37"/>
</dbReference>
<name>A0A2T0TU32_9SPHI</name>
<dbReference type="Gene3D" id="1.25.40.10">
    <property type="entry name" value="Tetratricopeptide repeat domain"/>
    <property type="match status" value="3"/>
</dbReference>
<protein>
    <recommendedName>
        <fullName evidence="7">Tetratricopeptide repeat protein</fullName>
    </recommendedName>
</protein>
<reference evidence="5 6" key="1">
    <citation type="submission" date="2018-03" db="EMBL/GenBank/DDBJ databases">
        <title>Genomic Encyclopedia of Type Strains, Phase III (KMG-III): the genomes of soil and plant-associated and newly described type strains.</title>
        <authorList>
            <person name="Whitman W."/>
        </authorList>
    </citation>
    <scope>NUCLEOTIDE SEQUENCE [LARGE SCALE GENOMIC DNA]</scope>
    <source>
        <strain evidence="5 6">CGMCC 1.9313</strain>
    </source>
</reference>
<comment type="caution">
    <text evidence="5">The sequence shown here is derived from an EMBL/GenBank/DDBJ whole genome shotgun (WGS) entry which is preliminary data.</text>
</comment>
<dbReference type="SMART" id="SM00028">
    <property type="entry name" value="TPR"/>
    <property type="match status" value="4"/>
</dbReference>
<dbReference type="PROSITE" id="PS50005">
    <property type="entry name" value="TPR"/>
    <property type="match status" value="1"/>
</dbReference>
<gene>
    <name evidence="5" type="ORF">B0I27_11251</name>
</gene>
<evidence type="ECO:0008006" key="7">
    <source>
        <dbReference type="Google" id="ProtNLM"/>
    </source>
</evidence>
<keyword evidence="6" id="KW-1185">Reference proteome</keyword>
<dbReference type="InterPro" id="IPR011990">
    <property type="entry name" value="TPR-like_helical_dom_sf"/>
</dbReference>
<sequence>MNVLRRAIQASLLVGVVGTTAFAQSLGDAKKAIDAEKFQEAKTILKKLISSDAAKGENYFYLGNIYLRDDYVDSAKATYTKGVSAEAAYPLNYVGLGAVDLEAKNASGAKANFDKAISLAKRKDNSPYLYIGKAYTNADPADYTAAIASLEKAKEINEKDAEVFLALGDAYRGSKKNSEAFGAYRTAFDMDKTLLRAEIEQGILIKQSKAFQESADKFKSVLAVNANYAPAYRELAETYYLWAKAEPQQYDARIKEALGYYTKYLDLTDRSLESRMRYADFLVLSGEYKALEAEAQEMAKQDKANPRIYRYLGYSLYENGNFAGSVQALKDFMSKVDPKRVIAQDYLYLGQAQLKAGDSTGVVSLAKAVEIDSAYAEPISELAKAQFGERKYALSADLYELAVKNAASKTYLFDYFYLGMANYFDYATKTPEVQKASRQDLVKADSAFSLVSQKSPSTADAYLYRARTNRLLDDDSNPKGLMVPHFEKYIEVIAAKPDGLADARNKKNLVEAYNNLGAYYIRTDQAKAKDLFNKAIALDPANEYALSVLKTLK</sequence>
<dbReference type="RefSeq" id="WP_106295054.1">
    <property type="nucleotide sequence ID" value="NZ_PVTH01000012.1"/>
</dbReference>
<feature type="repeat" description="TPR" evidence="3">
    <location>
        <begin position="510"/>
        <end position="542"/>
    </location>
</feature>
<accession>A0A2T0TU32</accession>
<feature type="chain" id="PRO_5015560083" description="Tetratricopeptide repeat protein" evidence="4">
    <location>
        <begin position="24"/>
        <end position="553"/>
    </location>
</feature>
<evidence type="ECO:0000313" key="6">
    <source>
        <dbReference type="Proteomes" id="UP000238034"/>
    </source>
</evidence>
<organism evidence="5 6">
    <name type="scientific">Arcticibacter pallidicorallinus</name>
    <dbReference type="NCBI Taxonomy" id="1259464"/>
    <lineage>
        <taxon>Bacteria</taxon>
        <taxon>Pseudomonadati</taxon>
        <taxon>Bacteroidota</taxon>
        <taxon>Sphingobacteriia</taxon>
        <taxon>Sphingobacteriales</taxon>
        <taxon>Sphingobacteriaceae</taxon>
        <taxon>Arcticibacter</taxon>
    </lineage>
</organism>
<keyword evidence="1" id="KW-0677">Repeat</keyword>
<keyword evidence="4" id="KW-0732">Signal</keyword>